<dbReference type="EMBL" id="NESQ01000387">
    <property type="protein sequence ID" value="PUU73331.1"/>
    <property type="molecule type" value="Genomic_DNA"/>
</dbReference>
<evidence type="ECO:0000313" key="1">
    <source>
        <dbReference type="EMBL" id="PUU73331.1"/>
    </source>
</evidence>
<accession>A0A2T6ZCV5</accession>
<comment type="caution">
    <text evidence="1">The sequence shown here is derived from an EMBL/GenBank/DDBJ whole genome shotgun (WGS) entry which is preliminary data.</text>
</comment>
<name>A0A2T6ZCV5_TUBBO</name>
<evidence type="ECO:0000313" key="2">
    <source>
        <dbReference type="Proteomes" id="UP000244722"/>
    </source>
</evidence>
<keyword evidence="2" id="KW-1185">Reference proteome</keyword>
<proteinExistence type="predicted"/>
<dbReference type="Proteomes" id="UP000244722">
    <property type="component" value="Unassembled WGS sequence"/>
</dbReference>
<reference evidence="1 2" key="1">
    <citation type="submission" date="2017-04" db="EMBL/GenBank/DDBJ databases">
        <title>Draft genome sequence of Tuber borchii Vittad., a whitish edible truffle.</title>
        <authorList>
            <consortium name="DOE Joint Genome Institute"/>
            <person name="Murat C."/>
            <person name="Kuo A."/>
            <person name="Barry K.W."/>
            <person name="Clum A."/>
            <person name="Dockter R.B."/>
            <person name="Fauchery L."/>
            <person name="Iotti M."/>
            <person name="Kohler A."/>
            <person name="Labutti K."/>
            <person name="Lindquist E.A."/>
            <person name="Lipzen A."/>
            <person name="Ohm R.A."/>
            <person name="Wang M."/>
            <person name="Grigoriev I.V."/>
            <person name="Zambonelli A."/>
            <person name="Martin F.M."/>
        </authorList>
    </citation>
    <scope>NUCLEOTIDE SEQUENCE [LARGE SCALE GENOMIC DNA]</scope>
    <source>
        <strain evidence="1 2">Tbo3840</strain>
    </source>
</reference>
<protein>
    <submittedName>
        <fullName evidence="1">Uncharacterized protein</fullName>
    </submittedName>
</protein>
<gene>
    <name evidence="1" type="ORF">B9Z19DRAFT_1069076</name>
</gene>
<sequence>MNPTAQYYTATARIEGPGYVREHNSRAPSTMTPLRDQGQAGASIGRRNFTDLPATLQEVESFTPIELVNWLESVNYFSIYGEGGKILRGKIMEYWISGADLCRNGHNPQWLEHCLPGAPSDRLASFVRGLYHVSGMPIPLEQDTLLDANPQRTDA</sequence>
<organism evidence="1 2">
    <name type="scientific">Tuber borchii</name>
    <name type="common">White truffle</name>
    <dbReference type="NCBI Taxonomy" id="42251"/>
    <lineage>
        <taxon>Eukaryota</taxon>
        <taxon>Fungi</taxon>
        <taxon>Dikarya</taxon>
        <taxon>Ascomycota</taxon>
        <taxon>Pezizomycotina</taxon>
        <taxon>Pezizomycetes</taxon>
        <taxon>Pezizales</taxon>
        <taxon>Tuberaceae</taxon>
        <taxon>Tuber</taxon>
    </lineage>
</organism>
<dbReference type="AlphaFoldDB" id="A0A2T6ZCV5"/>